<organism evidence="6 7">
    <name type="scientific">Tetradesmus obliquus</name>
    <name type="common">Green alga</name>
    <name type="synonym">Acutodesmus obliquus</name>
    <dbReference type="NCBI Taxonomy" id="3088"/>
    <lineage>
        <taxon>Eukaryota</taxon>
        <taxon>Viridiplantae</taxon>
        <taxon>Chlorophyta</taxon>
        <taxon>core chlorophytes</taxon>
        <taxon>Chlorophyceae</taxon>
        <taxon>CS clade</taxon>
        <taxon>Sphaeropleales</taxon>
        <taxon>Scenedesmaceae</taxon>
        <taxon>Tetradesmus</taxon>
    </lineage>
</organism>
<evidence type="ECO:0000256" key="2">
    <source>
        <dbReference type="ARBA" id="ARBA00022980"/>
    </source>
</evidence>
<dbReference type="InterPro" id="IPR001787">
    <property type="entry name" value="Ribosomal_bL21"/>
</dbReference>
<name>A0ABY8U8F9_TETOB</name>
<dbReference type="EMBL" id="CP126215">
    <property type="protein sequence ID" value="WIA17389.1"/>
    <property type="molecule type" value="Genomic_DNA"/>
</dbReference>
<accession>A0ABY8U8F9</accession>
<evidence type="ECO:0000256" key="5">
    <source>
        <dbReference type="SAM" id="MobiDB-lite"/>
    </source>
</evidence>
<gene>
    <name evidence="6" type="ORF">OEZ85_014247</name>
</gene>
<evidence type="ECO:0000313" key="7">
    <source>
        <dbReference type="Proteomes" id="UP001244341"/>
    </source>
</evidence>
<proteinExistence type="inferred from homology"/>
<dbReference type="Proteomes" id="UP001244341">
    <property type="component" value="Chromosome 8b"/>
</dbReference>
<comment type="similarity">
    <text evidence="1">Belongs to the bacterial ribosomal protein bL21 family.</text>
</comment>
<keyword evidence="3" id="KW-0687">Ribonucleoprotein</keyword>
<evidence type="ECO:0000256" key="1">
    <source>
        <dbReference type="ARBA" id="ARBA00008563"/>
    </source>
</evidence>
<dbReference type="PANTHER" id="PTHR21349:SF0">
    <property type="entry name" value="LARGE RIBOSOMAL SUBUNIT PROTEIN BL21M"/>
    <property type="match status" value="1"/>
</dbReference>
<evidence type="ECO:0000256" key="4">
    <source>
        <dbReference type="ARBA" id="ARBA00044129"/>
    </source>
</evidence>
<reference evidence="6 7" key="1">
    <citation type="submission" date="2023-05" db="EMBL/GenBank/DDBJ databases">
        <title>A 100% complete, gapless, phased diploid assembly of the Scenedesmus obliquus UTEX 3031 genome.</title>
        <authorList>
            <person name="Biondi T.C."/>
            <person name="Hanschen E.R."/>
            <person name="Kwon T."/>
            <person name="Eng W."/>
            <person name="Kruse C.P.S."/>
            <person name="Koehler S.I."/>
            <person name="Kunde Y."/>
            <person name="Gleasner C.D."/>
            <person name="You Mak K.T."/>
            <person name="Polle J."/>
            <person name="Hovde B.T."/>
            <person name="Starkenburg S.R."/>
        </authorList>
    </citation>
    <scope>NUCLEOTIDE SEQUENCE [LARGE SCALE GENOMIC DNA]</scope>
    <source>
        <strain evidence="6 7">DOE0152z</strain>
    </source>
</reference>
<keyword evidence="2" id="KW-0689">Ribosomal protein</keyword>
<evidence type="ECO:0000256" key="3">
    <source>
        <dbReference type="ARBA" id="ARBA00023274"/>
    </source>
</evidence>
<keyword evidence="7" id="KW-1185">Reference proteome</keyword>
<sequence length="211" mass="22184">MSRVSKADEATSWRRPMPSNDSHNTPGSSSKTSGSYAITRQAAFAVVESGGSQFKVTPDDIIYHNKIPGVTVNDVIEFGKVLLIGTAQETAIGRPFIPGATVIAAVEETLKDAKVHVFKKKPRKGYSKLKGHRSHITALRILELRAPGMQLPAAAEAAAAAVPQLAAGKESSQQLAAPVRSLGAGDDDARPAVSGIRGIGPSSGRQQQPKQ</sequence>
<feature type="compositionally biased region" description="Polar residues" evidence="5">
    <location>
        <begin position="19"/>
        <end position="34"/>
    </location>
</feature>
<dbReference type="InterPro" id="IPR028909">
    <property type="entry name" value="bL21-like"/>
</dbReference>
<protein>
    <recommendedName>
        <fullName evidence="4">Large ribosomal subunit protein bL21m</fullName>
    </recommendedName>
</protein>
<dbReference type="NCBIfam" id="TIGR00061">
    <property type="entry name" value="L21"/>
    <property type="match status" value="1"/>
</dbReference>
<dbReference type="InterPro" id="IPR036164">
    <property type="entry name" value="bL21-like_sf"/>
</dbReference>
<dbReference type="Pfam" id="PF00829">
    <property type="entry name" value="Ribosomal_L21p"/>
    <property type="match status" value="1"/>
</dbReference>
<feature type="region of interest" description="Disordered" evidence="5">
    <location>
        <begin position="169"/>
        <end position="211"/>
    </location>
</feature>
<feature type="compositionally biased region" description="Low complexity" evidence="5">
    <location>
        <begin position="194"/>
        <end position="205"/>
    </location>
</feature>
<feature type="compositionally biased region" description="Basic and acidic residues" evidence="5">
    <location>
        <begin position="1"/>
        <end position="12"/>
    </location>
</feature>
<dbReference type="HAMAP" id="MF_01363">
    <property type="entry name" value="Ribosomal_bL21"/>
    <property type="match status" value="1"/>
</dbReference>
<evidence type="ECO:0000313" key="6">
    <source>
        <dbReference type="EMBL" id="WIA17389.1"/>
    </source>
</evidence>
<dbReference type="SUPFAM" id="SSF141091">
    <property type="entry name" value="L21p-like"/>
    <property type="match status" value="1"/>
</dbReference>
<feature type="region of interest" description="Disordered" evidence="5">
    <location>
        <begin position="1"/>
        <end position="34"/>
    </location>
</feature>
<dbReference type="PANTHER" id="PTHR21349">
    <property type="entry name" value="50S RIBOSOMAL PROTEIN L21"/>
    <property type="match status" value="1"/>
</dbReference>